<comment type="similarity">
    <text evidence="2 11">Belongs to the CDP-alcohol phosphatidyltransferase class-I family.</text>
</comment>
<accession>K7RSU3</accession>
<dbReference type="Proteomes" id="UP000000214">
    <property type="component" value="Chromosome"/>
</dbReference>
<evidence type="ECO:0000256" key="10">
    <source>
        <dbReference type="ARBA" id="ARBA00023264"/>
    </source>
</evidence>
<dbReference type="EC" id="2.7.8.5" evidence="13"/>
<keyword evidence="8 12" id="KW-0472">Membrane</keyword>
<dbReference type="InterPro" id="IPR004570">
    <property type="entry name" value="Phosphatidylglycerol_P_synth"/>
</dbReference>
<feature type="transmembrane region" description="Helical" evidence="12">
    <location>
        <begin position="12"/>
        <end position="33"/>
    </location>
</feature>
<evidence type="ECO:0000313" key="14">
    <source>
        <dbReference type="Proteomes" id="UP000000214"/>
    </source>
</evidence>
<comment type="subcellular location">
    <subcellularLocation>
        <location evidence="1">Membrane</location>
        <topology evidence="1">Multi-pass membrane protein</topology>
    </subcellularLocation>
</comment>
<keyword evidence="5 12" id="KW-0812">Transmembrane</keyword>
<feature type="transmembrane region" description="Helical" evidence="12">
    <location>
        <begin position="79"/>
        <end position="104"/>
    </location>
</feature>
<dbReference type="PROSITE" id="PS00379">
    <property type="entry name" value="CDP_ALCOHOL_P_TRANSF"/>
    <property type="match status" value="1"/>
</dbReference>
<keyword evidence="3" id="KW-0444">Lipid biosynthesis</keyword>
<evidence type="ECO:0000256" key="8">
    <source>
        <dbReference type="ARBA" id="ARBA00023136"/>
    </source>
</evidence>
<evidence type="ECO:0000256" key="2">
    <source>
        <dbReference type="ARBA" id="ARBA00010441"/>
    </source>
</evidence>
<sequence length="201" mass="22506">MTTSYDTERFWTVPNGLSILRLLGVPVFLWLVLVPRADGWAVLVLAAAGLSDWLDGQIARRWHQVSRAGQILDPAADRLYILSTIVALMVRGVVPAWLVVVLVARDLLLLAQVPLLHTRGFTSLPVHFVGKAATFCLLYSFPLVLLGHLGAGIWTVARIVGWAFAIWGTVLYWWAGLLYARQTWHIYTTLPPAKSREQVRR</sequence>
<evidence type="ECO:0000256" key="7">
    <source>
        <dbReference type="ARBA" id="ARBA00023098"/>
    </source>
</evidence>
<dbReference type="InterPro" id="IPR000462">
    <property type="entry name" value="CDP-OH_P_trans"/>
</dbReference>
<protein>
    <submittedName>
        <fullName evidence="13">CDP-diacylglycerol--glycerol-3-phosphate 3-phosphatidyltransferase</fullName>
        <ecNumber evidence="13">2.7.8.5</ecNumber>
    </submittedName>
</protein>
<dbReference type="InterPro" id="IPR050324">
    <property type="entry name" value="CDP-alcohol_PTase-I"/>
</dbReference>
<name>K7RSU3_ACIA4</name>
<keyword evidence="6 12" id="KW-1133">Transmembrane helix</keyword>
<evidence type="ECO:0000256" key="1">
    <source>
        <dbReference type="ARBA" id="ARBA00004141"/>
    </source>
</evidence>
<evidence type="ECO:0000256" key="3">
    <source>
        <dbReference type="ARBA" id="ARBA00022516"/>
    </source>
</evidence>
<keyword evidence="9" id="KW-0594">Phospholipid biosynthesis</keyword>
<dbReference type="PATRIC" id="fig|1171373.8.peg.1637"/>
<keyword evidence="10" id="KW-1208">Phospholipid metabolism</keyword>
<dbReference type="eggNOG" id="COG0558">
    <property type="taxonomic scope" value="Bacteria"/>
</dbReference>
<dbReference type="PIRSF" id="PIRSF000847">
    <property type="entry name" value="Phos_ph_gly_syn"/>
    <property type="match status" value="1"/>
</dbReference>
<reference evidence="13 14" key="1">
    <citation type="journal article" date="2012" name="BMC Genomics">
        <title>The genome sequence of Propionibacterium acidipropionici provides insights into its biotechnological and industrial potential.</title>
        <authorList>
            <person name="Parizzi L.P."/>
            <person name="Grassi M.C."/>
            <person name="Llerena L.A."/>
            <person name="Carazzolle M.F."/>
            <person name="Queiroz V.L."/>
            <person name="Lunardi I."/>
            <person name="Zeidler A.F."/>
            <person name="Teixeira P.J."/>
            <person name="Mieczkowski P."/>
            <person name="Rincones J."/>
            <person name="Pereira G.A."/>
        </authorList>
    </citation>
    <scope>NUCLEOTIDE SEQUENCE [LARGE SCALE GENOMIC DNA]</scope>
    <source>
        <strain evidence="14">ATCC 4875 / DSM 20272 / JCM 6432 / NBRC 12425 / NCIMB 8070</strain>
    </source>
</reference>
<dbReference type="HOGENOM" id="CLU_051314_6_1_11"/>
<evidence type="ECO:0000256" key="5">
    <source>
        <dbReference type="ARBA" id="ARBA00022692"/>
    </source>
</evidence>
<dbReference type="UniPathway" id="UPA00085"/>
<dbReference type="GO" id="GO:0046474">
    <property type="term" value="P:glycerophospholipid biosynthetic process"/>
    <property type="evidence" value="ECO:0007669"/>
    <property type="project" value="TreeGrafter"/>
</dbReference>
<dbReference type="EMBL" id="CP003493">
    <property type="protein sequence ID" value="AFV89466.1"/>
    <property type="molecule type" value="Genomic_DNA"/>
</dbReference>
<dbReference type="GO" id="GO:0016020">
    <property type="term" value="C:membrane"/>
    <property type="evidence" value="ECO:0007669"/>
    <property type="project" value="UniProtKB-SubCell"/>
</dbReference>
<evidence type="ECO:0000256" key="11">
    <source>
        <dbReference type="RuleBase" id="RU003750"/>
    </source>
</evidence>
<feature type="transmembrane region" description="Helical" evidence="12">
    <location>
        <begin position="124"/>
        <end position="147"/>
    </location>
</feature>
<proteinExistence type="inferred from homology"/>
<evidence type="ECO:0000313" key="13">
    <source>
        <dbReference type="EMBL" id="AFV89466.1"/>
    </source>
</evidence>
<evidence type="ECO:0000256" key="9">
    <source>
        <dbReference type="ARBA" id="ARBA00023209"/>
    </source>
</evidence>
<keyword evidence="7" id="KW-0443">Lipid metabolism</keyword>
<keyword evidence="4 11" id="KW-0808">Transferase</keyword>
<dbReference type="Pfam" id="PF01066">
    <property type="entry name" value="CDP-OH_P_transf"/>
    <property type="match status" value="1"/>
</dbReference>
<evidence type="ECO:0000256" key="4">
    <source>
        <dbReference type="ARBA" id="ARBA00022679"/>
    </source>
</evidence>
<organism evidence="13 14">
    <name type="scientific">Acidipropionibacterium acidipropionici (strain ATCC 4875 / DSM 20272 / JCM 6432 / NBRC 12425 / NCIMB 8070 / 4)</name>
    <name type="common">Propionibacterium acidipropionici</name>
    <dbReference type="NCBI Taxonomy" id="1171373"/>
    <lineage>
        <taxon>Bacteria</taxon>
        <taxon>Bacillati</taxon>
        <taxon>Actinomycetota</taxon>
        <taxon>Actinomycetes</taxon>
        <taxon>Propionibacteriales</taxon>
        <taxon>Propionibacteriaceae</taxon>
        <taxon>Acidipropionibacterium</taxon>
    </lineage>
</organism>
<evidence type="ECO:0000256" key="6">
    <source>
        <dbReference type="ARBA" id="ARBA00022989"/>
    </source>
</evidence>
<gene>
    <name evidence="13" type="ordered locus">PACID_16570</name>
</gene>
<feature type="transmembrane region" description="Helical" evidence="12">
    <location>
        <begin position="159"/>
        <end position="180"/>
    </location>
</feature>
<dbReference type="KEGG" id="pbo:PACID_16570"/>
<dbReference type="Gene3D" id="1.20.120.1760">
    <property type="match status" value="1"/>
</dbReference>
<dbReference type="GO" id="GO:0008444">
    <property type="term" value="F:CDP-diacylglycerol-glycerol-3-phosphate 3-phosphatidyltransferase activity"/>
    <property type="evidence" value="ECO:0007669"/>
    <property type="project" value="UniProtKB-EC"/>
</dbReference>
<dbReference type="InterPro" id="IPR043130">
    <property type="entry name" value="CDP-OH_PTrfase_TM_dom"/>
</dbReference>
<dbReference type="AlphaFoldDB" id="K7RSU3"/>
<dbReference type="PANTHER" id="PTHR14269:SF62">
    <property type="entry name" value="CDP-DIACYLGLYCEROL--GLYCEROL-3-PHOSPHATE 3-PHOSPHATIDYLTRANSFERASE 1, CHLOROPLASTIC"/>
    <property type="match status" value="1"/>
</dbReference>
<evidence type="ECO:0000256" key="12">
    <source>
        <dbReference type="SAM" id="Phobius"/>
    </source>
</evidence>
<dbReference type="PANTHER" id="PTHR14269">
    <property type="entry name" value="CDP-DIACYLGLYCEROL--GLYCEROL-3-PHOSPHATE 3-PHOSPHATIDYLTRANSFERASE-RELATED"/>
    <property type="match status" value="1"/>
</dbReference>
<dbReference type="InterPro" id="IPR048254">
    <property type="entry name" value="CDP_ALCOHOL_P_TRANSF_CS"/>
</dbReference>
<dbReference type="STRING" id="1171373.PACID_16570"/>